<evidence type="ECO:0000259" key="7">
    <source>
        <dbReference type="Pfam" id="PF12823"/>
    </source>
</evidence>
<gene>
    <name evidence="8" type="ORF">JQS43_19310</name>
</gene>
<evidence type="ECO:0000256" key="6">
    <source>
        <dbReference type="SAM" id="Phobius"/>
    </source>
</evidence>
<dbReference type="Proteomes" id="UP000662857">
    <property type="component" value="Chromosome"/>
</dbReference>
<comment type="subcellular location">
    <subcellularLocation>
        <location evidence="1">Cell membrane</location>
        <topology evidence="1">Multi-pass membrane protein</topology>
    </subcellularLocation>
</comment>
<evidence type="ECO:0000256" key="2">
    <source>
        <dbReference type="ARBA" id="ARBA00022475"/>
    </source>
</evidence>
<reference evidence="8" key="1">
    <citation type="submission" date="2021-02" db="EMBL/GenBank/DDBJ databases">
        <title>Natrosporangium hydrolyticum gen. nov., sp. nov, a haloalkaliphilic actinobacterium from a soda solonchak soil.</title>
        <authorList>
            <person name="Sorokin D.Y."/>
            <person name="Khijniak T.V."/>
            <person name="Zakharycheva A.P."/>
            <person name="Boueva O.V."/>
            <person name="Ariskina E.V."/>
            <person name="Hahnke R.L."/>
            <person name="Bunk B."/>
            <person name="Sproer C."/>
            <person name="Schumann P."/>
            <person name="Evtushenko L.I."/>
            <person name="Kublanov I.V."/>
        </authorList>
    </citation>
    <scope>NUCLEOTIDE SEQUENCE</scope>
    <source>
        <strain evidence="8">DSM 106523</strain>
    </source>
</reference>
<evidence type="ECO:0000256" key="1">
    <source>
        <dbReference type="ARBA" id="ARBA00004651"/>
    </source>
</evidence>
<dbReference type="Pfam" id="PF12823">
    <property type="entry name" value="DUF3817"/>
    <property type="match status" value="1"/>
</dbReference>
<dbReference type="RefSeq" id="WP_239675803.1">
    <property type="nucleotide sequence ID" value="NZ_CP070499.1"/>
</dbReference>
<keyword evidence="3 6" id="KW-0812">Transmembrane</keyword>
<feature type="transmembrane region" description="Helical" evidence="6">
    <location>
        <begin position="44"/>
        <end position="60"/>
    </location>
</feature>
<keyword evidence="2" id="KW-1003">Cell membrane</keyword>
<protein>
    <submittedName>
        <fullName evidence="8">DUF3817 domain-containing protein</fullName>
    </submittedName>
</protein>
<feature type="transmembrane region" description="Helical" evidence="6">
    <location>
        <begin position="12"/>
        <end position="32"/>
    </location>
</feature>
<dbReference type="GO" id="GO:0005886">
    <property type="term" value="C:plasma membrane"/>
    <property type="evidence" value="ECO:0007669"/>
    <property type="project" value="UniProtKB-SubCell"/>
</dbReference>
<dbReference type="EMBL" id="CP070499">
    <property type="protein sequence ID" value="QSB13702.1"/>
    <property type="molecule type" value="Genomic_DNA"/>
</dbReference>
<dbReference type="NCBIfam" id="TIGR03954">
    <property type="entry name" value="integ_memb_HG"/>
    <property type="match status" value="1"/>
</dbReference>
<accession>A0A895YBV5</accession>
<keyword evidence="4 6" id="KW-1133">Transmembrane helix</keyword>
<keyword evidence="9" id="KW-1185">Reference proteome</keyword>
<feature type="domain" description="DUF3817" evidence="7">
    <location>
        <begin position="5"/>
        <end position="91"/>
    </location>
</feature>
<evidence type="ECO:0000256" key="3">
    <source>
        <dbReference type="ARBA" id="ARBA00022692"/>
    </source>
</evidence>
<sequence length="108" mass="11972">MSGALTRFRVIAYLVGVCLILLTIGVVLRYGFGYPTLSQTVSPVHGFLYMVYVVAVFDLGRRIDWSLKRMVLVMLAGTVPLLSFYAERVVTHRWVPQPAPVTSGQPTA</sequence>
<dbReference type="PANTHER" id="PTHR40077">
    <property type="entry name" value="MEMBRANE PROTEIN-RELATED"/>
    <property type="match status" value="1"/>
</dbReference>
<dbReference type="KEGG" id="nhy:JQS43_19310"/>
<organism evidence="8 9">
    <name type="scientific">Natronosporangium hydrolyticum</name>
    <dbReference type="NCBI Taxonomy" id="2811111"/>
    <lineage>
        <taxon>Bacteria</taxon>
        <taxon>Bacillati</taxon>
        <taxon>Actinomycetota</taxon>
        <taxon>Actinomycetes</taxon>
        <taxon>Micromonosporales</taxon>
        <taxon>Micromonosporaceae</taxon>
        <taxon>Natronosporangium</taxon>
    </lineage>
</organism>
<evidence type="ECO:0000313" key="8">
    <source>
        <dbReference type="EMBL" id="QSB13702.1"/>
    </source>
</evidence>
<keyword evidence="5 6" id="KW-0472">Membrane</keyword>
<dbReference type="PANTHER" id="PTHR40077:SF2">
    <property type="entry name" value="MEMBRANE PROTEIN"/>
    <property type="match status" value="1"/>
</dbReference>
<evidence type="ECO:0000256" key="4">
    <source>
        <dbReference type="ARBA" id="ARBA00022989"/>
    </source>
</evidence>
<dbReference type="InterPro" id="IPR023845">
    <property type="entry name" value="DUF3817_TM"/>
</dbReference>
<name>A0A895YBV5_9ACTN</name>
<evidence type="ECO:0000313" key="9">
    <source>
        <dbReference type="Proteomes" id="UP000662857"/>
    </source>
</evidence>
<proteinExistence type="predicted"/>
<dbReference type="AlphaFoldDB" id="A0A895YBV5"/>
<evidence type="ECO:0000256" key="5">
    <source>
        <dbReference type="ARBA" id="ARBA00023136"/>
    </source>
</evidence>